<name>A0ABY1W8Q3_9GAMM</name>
<proteinExistence type="predicted"/>
<dbReference type="RefSeq" id="WP_125825523.1">
    <property type="nucleotide sequence ID" value="NZ_SHME01000012.1"/>
</dbReference>
<evidence type="ECO:0008006" key="3">
    <source>
        <dbReference type="Google" id="ProtNLM"/>
    </source>
</evidence>
<comment type="caution">
    <text evidence="1">The sequence shown here is derived from an EMBL/GenBank/DDBJ whole genome shotgun (WGS) entry which is preliminary data.</text>
</comment>
<evidence type="ECO:0000313" key="2">
    <source>
        <dbReference type="Proteomes" id="UP000293089"/>
    </source>
</evidence>
<dbReference type="Proteomes" id="UP000293089">
    <property type="component" value="Unassembled WGS sequence"/>
</dbReference>
<gene>
    <name evidence="1" type="ORF">EA658_20855</name>
</gene>
<protein>
    <recommendedName>
        <fullName evidence="3">ParB-like nuclease family protein</fullName>
    </recommendedName>
</protein>
<sequence>MSKGDRPWELARPIRAWPGEHFNHEDREVYAVHRAVSLINRNPEDFEFIVLPIDSLREQVEGRGGIDLRYVATLSNEDAVRPVLLGRYHDGTVRMLDGYHRATWLLKHHVSPIGAWLLTPAQTDAIRVHLPPGFLPPGARVTPTD</sequence>
<dbReference type="EMBL" id="SHME01000012">
    <property type="protein sequence ID" value="TAA16110.1"/>
    <property type="molecule type" value="Genomic_DNA"/>
</dbReference>
<keyword evidence="2" id="KW-1185">Reference proteome</keyword>
<evidence type="ECO:0000313" key="1">
    <source>
        <dbReference type="EMBL" id="TAA16110.1"/>
    </source>
</evidence>
<organism evidence="1 2">
    <name type="scientific">Pseudoxanthomonas winnipegensis</name>
    <dbReference type="NCBI Taxonomy" id="2480810"/>
    <lineage>
        <taxon>Bacteria</taxon>
        <taxon>Pseudomonadati</taxon>
        <taxon>Pseudomonadota</taxon>
        <taxon>Gammaproteobacteria</taxon>
        <taxon>Lysobacterales</taxon>
        <taxon>Lysobacteraceae</taxon>
        <taxon>Pseudoxanthomonas</taxon>
    </lineage>
</organism>
<accession>A0ABY1W8Q3</accession>
<reference evidence="1 2" key="1">
    <citation type="submission" date="2019-02" db="EMBL/GenBank/DDBJ databases">
        <title>WGS of Pseudoxanthomonas species novum from clinical isolates.</title>
        <authorList>
            <person name="Bernier A.-M."/>
            <person name="Bernard K."/>
            <person name="Vachon A."/>
        </authorList>
    </citation>
    <scope>NUCLEOTIDE SEQUENCE [LARGE SCALE GENOMIC DNA]</scope>
    <source>
        <strain evidence="2">NML 170316</strain>
    </source>
</reference>